<evidence type="ECO:0000256" key="5">
    <source>
        <dbReference type="ARBA" id="ARBA00051722"/>
    </source>
</evidence>
<dbReference type="EMBL" id="JACRYT010000005">
    <property type="protein sequence ID" value="MBC6679576.1"/>
    <property type="molecule type" value="Genomic_DNA"/>
</dbReference>
<dbReference type="PANTHER" id="PTHR39181">
    <property type="entry name" value="TYROSINE-PROTEIN PHOSPHATASE YWQE"/>
    <property type="match status" value="1"/>
</dbReference>
<name>A0A923NIC3_9FIRM</name>
<dbReference type="AlphaFoldDB" id="A0A923NIC3"/>
<sequence length="244" mass="28480">MGEKWIYTDIHAHIIPGVDDGSSSMEESLEMAELAYQEGVRAIIATPHYGRRNPEYNTNRTVALAMELREKIKKNHPDLSLFLGNELYYSPGIIEEVNSRKAFTLGSTNYALVEFDVLAEYPELKRCIREFVMEGYRPILAHTERYRCLFHDISRVKELIEQGAYIQVNTRGFIQKKREERSLWCWELLETGLIHFIASDCHNMRERKPIMKTAIREMVKLAGEEAVKEIVYANIFKLLKNEYI</sequence>
<comment type="catalytic activity">
    <reaction evidence="5">
        <text>O-phospho-L-tyrosyl-[protein] + H2O = L-tyrosyl-[protein] + phosphate</text>
        <dbReference type="Rhea" id="RHEA:10684"/>
        <dbReference type="Rhea" id="RHEA-COMP:10136"/>
        <dbReference type="Rhea" id="RHEA-COMP:20101"/>
        <dbReference type="ChEBI" id="CHEBI:15377"/>
        <dbReference type="ChEBI" id="CHEBI:43474"/>
        <dbReference type="ChEBI" id="CHEBI:46858"/>
        <dbReference type="ChEBI" id="CHEBI:61978"/>
        <dbReference type="EC" id="3.1.3.48"/>
    </reaction>
</comment>
<dbReference type="Pfam" id="PF19567">
    <property type="entry name" value="CpsB_CapC"/>
    <property type="match status" value="1"/>
</dbReference>
<dbReference type="Proteomes" id="UP000602647">
    <property type="component" value="Unassembled WGS sequence"/>
</dbReference>
<dbReference type="InterPro" id="IPR016195">
    <property type="entry name" value="Pol/histidinol_Pase-like"/>
</dbReference>
<dbReference type="RefSeq" id="WP_187302680.1">
    <property type="nucleotide sequence ID" value="NZ_JACRYT010000005.1"/>
</dbReference>
<evidence type="ECO:0000313" key="6">
    <source>
        <dbReference type="EMBL" id="MBC6679576.1"/>
    </source>
</evidence>
<evidence type="ECO:0000256" key="4">
    <source>
        <dbReference type="ARBA" id="ARBA00022912"/>
    </source>
</evidence>
<evidence type="ECO:0000313" key="7">
    <source>
        <dbReference type="Proteomes" id="UP000602647"/>
    </source>
</evidence>
<dbReference type="EC" id="3.1.3.48" evidence="2"/>
<dbReference type="GO" id="GO:0030145">
    <property type="term" value="F:manganese ion binding"/>
    <property type="evidence" value="ECO:0007669"/>
    <property type="project" value="InterPro"/>
</dbReference>
<protein>
    <recommendedName>
        <fullName evidence="2">protein-tyrosine-phosphatase</fullName>
        <ecNumber evidence="2">3.1.3.48</ecNumber>
    </recommendedName>
</protein>
<evidence type="ECO:0000256" key="1">
    <source>
        <dbReference type="ARBA" id="ARBA00005750"/>
    </source>
</evidence>
<evidence type="ECO:0000256" key="3">
    <source>
        <dbReference type="ARBA" id="ARBA00022801"/>
    </source>
</evidence>
<dbReference type="PANTHER" id="PTHR39181:SF1">
    <property type="entry name" value="TYROSINE-PROTEIN PHOSPHATASE YWQE"/>
    <property type="match status" value="1"/>
</dbReference>
<comment type="similarity">
    <text evidence="1">Belongs to the metallo-dependent hydrolases superfamily. CpsB/CapC family.</text>
</comment>
<organism evidence="6 7">
    <name type="scientific">Zhenpiania hominis</name>
    <dbReference type="NCBI Taxonomy" id="2763644"/>
    <lineage>
        <taxon>Bacteria</taxon>
        <taxon>Bacillati</taxon>
        <taxon>Bacillota</taxon>
        <taxon>Clostridia</taxon>
        <taxon>Peptostreptococcales</taxon>
        <taxon>Anaerovoracaceae</taxon>
        <taxon>Zhenpiania</taxon>
    </lineage>
</organism>
<accession>A0A923NIC3</accession>
<dbReference type="GO" id="GO:0004725">
    <property type="term" value="F:protein tyrosine phosphatase activity"/>
    <property type="evidence" value="ECO:0007669"/>
    <property type="project" value="UniProtKB-EC"/>
</dbReference>
<keyword evidence="7" id="KW-1185">Reference proteome</keyword>
<keyword evidence="4" id="KW-0904">Protein phosphatase</keyword>
<keyword evidence="3" id="KW-0378">Hydrolase</keyword>
<dbReference type="PIRSF" id="PIRSF016557">
    <property type="entry name" value="Caps_synth_CpsB"/>
    <property type="match status" value="1"/>
</dbReference>
<dbReference type="InterPro" id="IPR016667">
    <property type="entry name" value="Caps_polysacc_synth_CpsB/CapC"/>
</dbReference>
<dbReference type="SUPFAM" id="SSF89550">
    <property type="entry name" value="PHP domain-like"/>
    <property type="match status" value="1"/>
</dbReference>
<comment type="caution">
    <text evidence="6">The sequence shown here is derived from an EMBL/GenBank/DDBJ whole genome shotgun (WGS) entry which is preliminary data.</text>
</comment>
<gene>
    <name evidence="6" type="ORF">H9L42_07025</name>
</gene>
<reference evidence="6" key="1">
    <citation type="submission" date="2020-08" db="EMBL/GenBank/DDBJ databases">
        <title>Genome public.</title>
        <authorList>
            <person name="Liu C."/>
            <person name="Sun Q."/>
        </authorList>
    </citation>
    <scope>NUCLEOTIDE SEQUENCE</scope>
    <source>
        <strain evidence="6">BX12</strain>
    </source>
</reference>
<dbReference type="Gene3D" id="3.20.20.140">
    <property type="entry name" value="Metal-dependent hydrolases"/>
    <property type="match status" value="1"/>
</dbReference>
<proteinExistence type="inferred from homology"/>
<evidence type="ECO:0000256" key="2">
    <source>
        <dbReference type="ARBA" id="ARBA00013064"/>
    </source>
</evidence>